<dbReference type="Gene3D" id="1.10.10.1320">
    <property type="entry name" value="Anti-sigma factor, zinc-finger domain"/>
    <property type="match status" value="1"/>
</dbReference>
<dbReference type="InterPro" id="IPR027383">
    <property type="entry name" value="Znf_put"/>
</dbReference>
<protein>
    <recommendedName>
        <fullName evidence="3">Putative zinc-finger domain-containing protein</fullName>
    </recommendedName>
</protein>
<evidence type="ECO:0000259" key="3">
    <source>
        <dbReference type="Pfam" id="PF13490"/>
    </source>
</evidence>
<dbReference type="EMBL" id="CP002546">
    <property type="protein sequence ID" value="ADY59794.1"/>
    <property type="molecule type" value="Genomic_DNA"/>
</dbReference>
<reference evidence="5" key="1">
    <citation type="submission" date="2011-02" db="EMBL/GenBank/DDBJ databases">
        <title>The complete genome of Planctomyces brasiliensis DSM 5305.</title>
        <authorList>
            <person name="Lucas S."/>
            <person name="Copeland A."/>
            <person name="Lapidus A."/>
            <person name="Bruce D."/>
            <person name="Goodwin L."/>
            <person name="Pitluck S."/>
            <person name="Kyrpides N."/>
            <person name="Mavromatis K."/>
            <person name="Pagani I."/>
            <person name="Ivanova N."/>
            <person name="Ovchinnikova G."/>
            <person name="Lu M."/>
            <person name="Detter J.C."/>
            <person name="Han C."/>
            <person name="Land M."/>
            <person name="Hauser L."/>
            <person name="Markowitz V."/>
            <person name="Cheng J.-F."/>
            <person name="Hugenholtz P."/>
            <person name="Woyke T."/>
            <person name="Wu D."/>
            <person name="Tindall B."/>
            <person name="Pomrenke H.G."/>
            <person name="Brambilla E."/>
            <person name="Klenk H.-P."/>
            <person name="Eisen J.A."/>
        </authorList>
    </citation>
    <scope>NUCLEOTIDE SEQUENCE [LARGE SCALE GENOMIC DNA]</scope>
    <source>
        <strain evidence="5">ATCC 49424 / DSM 5305 / JCM 21570 / NBRC 103401 / IFAM 1448</strain>
    </source>
</reference>
<dbReference type="AlphaFoldDB" id="F0SK67"/>
<feature type="transmembrane region" description="Helical" evidence="2">
    <location>
        <begin position="53"/>
        <end position="75"/>
    </location>
</feature>
<feature type="domain" description="Putative zinc-finger" evidence="3">
    <location>
        <begin position="86"/>
        <end position="120"/>
    </location>
</feature>
<dbReference type="InterPro" id="IPR041916">
    <property type="entry name" value="Anti_sigma_zinc_sf"/>
</dbReference>
<dbReference type="Pfam" id="PF13490">
    <property type="entry name" value="zf-HC2"/>
    <property type="match status" value="1"/>
</dbReference>
<evidence type="ECO:0000256" key="2">
    <source>
        <dbReference type="SAM" id="Phobius"/>
    </source>
</evidence>
<dbReference type="Proteomes" id="UP000006860">
    <property type="component" value="Chromosome"/>
</dbReference>
<evidence type="ECO:0000313" key="4">
    <source>
        <dbReference type="EMBL" id="ADY59794.1"/>
    </source>
</evidence>
<dbReference type="HOGENOM" id="CLU_1593325_0_0_0"/>
<keyword evidence="2" id="KW-0812">Transmembrane</keyword>
<feature type="compositionally biased region" description="Basic and acidic residues" evidence="1">
    <location>
        <begin position="1"/>
        <end position="14"/>
    </location>
</feature>
<keyword evidence="5" id="KW-1185">Reference proteome</keyword>
<evidence type="ECO:0000313" key="5">
    <source>
        <dbReference type="Proteomes" id="UP000006860"/>
    </source>
</evidence>
<keyword evidence="2" id="KW-1133">Transmembrane helix</keyword>
<accession>F0SK67</accession>
<keyword evidence="2" id="KW-0472">Membrane</keyword>
<feature type="region of interest" description="Disordered" evidence="1">
    <location>
        <begin position="147"/>
        <end position="167"/>
    </location>
</feature>
<sequence>MTGDTPQHDLEGRDTAASQGDHAQGWQDCRGGEIAACVRGVVSRRRAARRSRIVQSTITVAGLLVVLGMGSLWMIPPQAAVAEACCKDVHDMAEQYVHHELDAETTARIERHLEGCQRCQQHIHSLTEQLNQALSWLWPLPELEKALPGGDSKSPPALAVQSRTHTG</sequence>
<gene>
    <name evidence="4" type="ordered locus">Plabr_2192</name>
</gene>
<evidence type="ECO:0000256" key="1">
    <source>
        <dbReference type="SAM" id="MobiDB-lite"/>
    </source>
</evidence>
<proteinExistence type="predicted"/>
<name>F0SK67_RUBBR</name>
<dbReference type="KEGG" id="pbs:Plabr_2192"/>
<feature type="region of interest" description="Disordered" evidence="1">
    <location>
        <begin position="1"/>
        <end position="25"/>
    </location>
</feature>
<organism evidence="4 5">
    <name type="scientific">Rubinisphaera brasiliensis (strain ATCC 49424 / DSM 5305 / JCM 21570 / IAM 15109 / NBRC 103401 / IFAM 1448)</name>
    <name type="common">Planctomyces brasiliensis</name>
    <dbReference type="NCBI Taxonomy" id="756272"/>
    <lineage>
        <taxon>Bacteria</taxon>
        <taxon>Pseudomonadati</taxon>
        <taxon>Planctomycetota</taxon>
        <taxon>Planctomycetia</taxon>
        <taxon>Planctomycetales</taxon>
        <taxon>Planctomycetaceae</taxon>
        <taxon>Rubinisphaera</taxon>
    </lineage>
</organism>